<keyword evidence="2" id="KW-1185">Reference proteome</keyword>
<dbReference type="InterPro" id="IPR050490">
    <property type="entry name" value="Bact_solute-bd_prot1"/>
</dbReference>
<dbReference type="Proteomes" id="UP001469365">
    <property type="component" value="Unassembled WGS sequence"/>
</dbReference>
<gene>
    <name evidence="1" type="ORF">WMW72_19410</name>
</gene>
<protein>
    <submittedName>
        <fullName evidence="1">Extracellular solute-binding protein</fullName>
    </submittedName>
</protein>
<dbReference type="Gene3D" id="3.40.190.10">
    <property type="entry name" value="Periplasmic binding protein-like II"/>
    <property type="match status" value="2"/>
</dbReference>
<comment type="caution">
    <text evidence="1">The sequence shown here is derived from an EMBL/GenBank/DDBJ whole genome shotgun (WGS) entry which is preliminary data.</text>
</comment>
<name>A0ABU9DMJ4_9BACL</name>
<dbReference type="EMBL" id="JBBPCC010000013">
    <property type="protein sequence ID" value="MEK8130076.1"/>
    <property type="molecule type" value="Genomic_DNA"/>
</dbReference>
<dbReference type="RefSeq" id="WP_341417206.1">
    <property type="nucleotide sequence ID" value="NZ_JBBPCC010000013.1"/>
</dbReference>
<reference evidence="1 2" key="1">
    <citation type="submission" date="2024-04" db="EMBL/GenBank/DDBJ databases">
        <title>draft genome sequnece of Paenibacillus filicis.</title>
        <authorList>
            <person name="Kim D.-U."/>
        </authorList>
    </citation>
    <scope>NUCLEOTIDE SEQUENCE [LARGE SCALE GENOMIC DNA]</scope>
    <source>
        <strain evidence="1 2">KACC14197</strain>
    </source>
</reference>
<dbReference type="Pfam" id="PF01547">
    <property type="entry name" value="SBP_bac_1"/>
    <property type="match status" value="1"/>
</dbReference>
<organism evidence="1 2">
    <name type="scientific">Paenibacillus filicis</name>
    <dbReference type="NCBI Taxonomy" id="669464"/>
    <lineage>
        <taxon>Bacteria</taxon>
        <taxon>Bacillati</taxon>
        <taxon>Bacillota</taxon>
        <taxon>Bacilli</taxon>
        <taxon>Bacillales</taxon>
        <taxon>Paenibacillaceae</taxon>
        <taxon>Paenibacillus</taxon>
    </lineage>
</organism>
<dbReference type="PANTHER" id="PTHR43649">
    <property type="entry name" value="ARABINOSE-BINDING PROTEIN-RELATED"/>
    <property type="match status" value="1"/>
</dbReference>
<proteinExistence type="predicted"/>
<dbReference type="PANTHER" id="PTHR43649:SF12">
    <property type="entry name" value="DIACETYLCHITOBIOSE BINDING PROTEIN DASA"/>
    <property type="match status" value="1"/>
</dbReference>
<evidence type="ECO:0000313" key="2">
    <source>
        <dbReference type="Proteomes" id="UP001469365"/>
    </source>
</evidence>
<sequence length="510" mass="57908">MRQTVKWLSLALAGLAGTGLVTAGVLIQWPERAAGVKLAEEDGSRLTVSVVLDSLGFSFPEGLHENSNPYLDYIEKGTNLKLRILMPPAEGYNEKLNVIMSAPQRPDLLNVHSEVWLANYVKRQELMPLDELLKEHGPELLAKIPKEAWDKVTYNGRIYAVPSINETPGVELMYARKDWLDRLGLQPPRTLDEYYNVLKAFTYGDPDGNGKDDTIGLLLMENLGRTGPFFGAFGVQLDQWQEQGGQLVYTDVQPQTKQAIAFLRKLYAEGLIDPEFPINKIKTAEEKIASGKVGMFSAAWYDTRGPIDQHLKNDPSAEWIPLEYPIGPEGLSGTYASPLIREYNVIPATSEHAKEAIRLLNFIAGEGHLTLKLGFENQVWRKRNGQMETDFETHKQQIYRGIYSSLVDIPEPEITKRRLDSLGMQFHLYENLQRIEARLIPNRFNGLPTPAMGKYNQKLSELQDVFVRMIAGVTPLDQFEDYARWWEREGGREITAEVNNWYQAAKNRER</sequence>
<dbReference type="CDD" id="cd13580">
    <property type="entry name" value="PBP2_AlgQ_like_1"/>
    <property type="match status" value="1"/>
</dbReference>
<evidence type="ECO:0000313" key="1">
    <source>
        <dbReference type="EMBL" id="MEK8130076.1"/>
    </source>
</evidence>
<dbReference type="SUPFAM" id="SSF53850">
    <property type="entry name" value="Periplasmic binding protein-like II"/>
    <property type="match status" value="1"/>
</dbReference>
<dbReference type="InterPro" id="IPR006059">
    <property type="entry name" value="SBP"/>
</dbReference>
<accession>A0ABU9DMJ4</accession>